<feature type="domain" description="HD-GYP" evidence="4">
    <location>
        <begin position="155"/>
        <end position="356"/>
    </location>
</feature>
<feature type="modified residue" description="4-aspartylphosphate" evidence="1">
    <location>
        <position position="56"/>
    </location>
</feature>
<dbReference type="PANTHER" id="PTHR45228">
    <property type="entry name" value="CYCLIC DI-GMP PHOSPHODIESTERASE TM_0186-RELATED"/>
    <property type="match status" value="1"/>
</dbReference>
<keyword evidence="2" id="KW-0175">Coiled coil</keyword>
<protein>
    <submittedName>
        <fullName evidence="5">Two-component system response regulator</fullName>
    </submittedName>
</protein>
<evidence type="ECO:0000259" key="3">
    <source>
        <dbReference type="PROSITE" id="PS50110"/>
    </source>
</evidence>
<feature type="coiled-coil region" evidence="2">
    <location>
        <begin position="123"/>
        <end position="154"/>
    </location>
</feature>
<feature type="domain" description="Response regulatory" evidence="3">
    <location>
        <begin position="7"/>
        <end position="121"/>
    </location>
</feature>
<dbReference type="InterPro" id="IPR011006">
    <property type="entry name" value="CheY-like_superfamily"/>
</dbReference>
<dbReference type="PANTHER" id="PTHR45228:SF8">
    <property type="entry name" value="TWO-COMPONENT RESPONSE REGULATOR-RELATED"/>
    <property type="match status" value="1"/>
</dbReference>
<keyword evidence="6" id="KW-1185">Reference proteome</keyword>
<dbReference type="Gene3D" id="3.40.50.2300">
    <property type="match status" value="1"/>
</dbReference>
<evidence type="ECO:0000313" key="5">
    <source>
        <dbReference type="EMBL" id="BDV43492.1"/>
    </source>
</evidence>
<dbReference type="SMART" id="SM00471">
    <property type="entry name" value="HDc"/>
    <property type="match status" value="1"/>
</dbReference>
<sequence>MNKTSGNLVVVDDDPYVLESLSSLLMNFGYSVRAFLRGGDAVAYFAKSGGDLVLTDINMPQMTGIELLEAVHRHDREVPVILLTGYAEFSVAVEAIKKGAFDFIIKPYDPLYLFHAIEKGINYKRLLQIEKNYKAELEETVKQRTQELADTLRMLTEMSTEVVKRLTAAAELRDEETGAHISRIGMYANRIAHFLGMPDGFVENITLASAMHDIGKIGIPDSILFKPGPLNDLEFATIRKHTVIGAKILQGSAYAMLRMAESIALNHHERWDGSGYPNGLRGTDIPVEGRIVMLADQYDALRSRRAYKPSFDHETAYKIIVSGDGRTLPGHFDPEVLRAFKELATQFDDIYSGLLDAADKDVPESTPSWLRSTN</sequence>
<dbReference type="InterPro" id="IPR001789">
    <property type="entry name" value="Sig_transdc_resp-reg_receiver"/>
</dbReference>
<dbReference type="Gene3D" id="1.10.3210.10">
    <property type="entry name" value="Hypothetical protein af1432"/>
    <property type="match status" value="1"/>
</dbReference>
<dbReference type="SUPFAM" id="SSF109604">
    <property type="entry name" value="HD-domain/PDEase-like"/>
    <property type="match status" value="1"/>
</dbReference>
<dbReference type="PROSITE" id="PS50110">
    <property type="entry name" value="RESPONSE_REGULATORY"/>
    <property type="match status" value="1"/>
</dbReference>
<evidence type="ECO:0000256" key="1">
    <source>
        <dbReference type="PROSITE-ProRule" id="PRU00169"/>
    </source>
</evidence>
<organism evidence="5 6">
    <name type="scientific">Geotalea uraniireducens</name>
    <dbReference type="NCBI Taxonomy" id="351604"/>
    <lineage>
        <taxon>Bacteria</taxon>
        <taxon>Pseudomonadati</taxon>
        <taxon>Thermodesulfobacteriota</taxon>
        <taxon>Desulfuromonadia</taxon>
        <taxon>Geobacterales</taxon>
        <taxon>Geobacteraceae</taxon>
        <taxon>Geotalea</taxon>
    </lineage>
</organism>
<dbReference type="Pfam" id="PF00072">
    <property type="entry name" value="Response_reg"/>
    <property type="match status" value="1"/>
</dbReference>
<dbReference type="SUPFAM" id="SSF52172">
    <property type="entry name" value="CheY-like"/>
    <property type="match status" value="1"/>
</dbReference>
<name>A0ABM8EM32_9BACT</name>
<dbReference type="SMART" id="SM00448">
    <property type="entry name" value="REC"/>
    <property type="match status" value="1"/>
</dbReference>
<gene>
    <name evidence="5" type="ORF">GURASL_24150</name>
</gene>
<keyword evidence="1" id="KW-0597">Phosphoprotein</keyword>
<dbReference type="InterPro" id="IPR037522">
    <property type="entry name" value="HD_GYP_dom"/>
</dbReference>
<dbReference type="InterPro" id="IPR003607">
    <property type="entry name" value="HD/PDEase_dom"/>
</dbReference>
<reference evidence="5 6" key="1">
    <citation type="submission" date="2022-12" db="EMBL/GenBank/DDBJ databases">
        <title>Polyphasic characterization of Geotalea uranireducens NIT-SL11 newly isolated from a complex of sewage sludge and microbially reduced graphene oxide.</title>
        <authorList>
            <person name="Xie L."/>
            <person name="Yoshida N."/>
            <person name="Meng L."/>
        </authorList>
    </citation>
    <scope>NUCLEOTIDE SEQUENCE [LARGE SCALE GENOMIC DNA]</scope>
    <source>
        <strain evidence="5 6">NIT-SL11</strain>
    </source>
</reference>
<dbReference type="EMBL" id="AP027151">
    <property type="protein sequence ID" value="BDV43492.1"/>
    <property type="molecule type" value="Genomic_DNA"/>
</dbReference>
<evidence type="ECO:0000313" key="6">
    <source>
        <dbReference type="Proteomes" id="UP001317705"/>
    </source>
</evidence>
<dbReference type="InterPro" id="IPR052020">
    <property type="entry name" value="Cyclic_di-GMP/3'3'-cGAMP_PDE"/>
</dbReference>
<accession>A0ABM8EM32</accession>
<dbReference type="Proteomes" id="UP001317705">
    <property type="component" value="Chromosome"/>
</dbReference>
<proteinExistence type="predicted"/>
<dbReference type="CDD" id="cd00077">
    <property type="entry name" value="HDc"/>
    <property type="match status" value="1"/>
</dbReference>
<evidence type="ECO:0000259" key="4">
    <source>
        <dbReference type="PROSITE" id="PS51832"/>
    </source>
</evidence>
<dbReference type="Pfam" id="PF13487">
    <property type="entry name" value="HD_5"/>
    <property type="match status" value="1"/>
</dbReference>
<dbReference type="PROSITE" id="PS51832">
    <property type="entry name" value="HD_GYP"/>
    <property type="match status" value="1"/>
</dbReference>
<evidence type="ECO:0000256" key="2">
    <source>
        <dbReference type="SAM" id="Coils"/>
    </source>
</evidence>